<proteinExistence type="predicted"/>
<evidence type="ECO:0000313" key="1">
    <source>
        <dbReference type="EMBL" id="DAE02088.1"/>
    </source>
</evidence>
<accession>A0A8S5P620</accession>
<dbReference type="EMBL" id="BK015340">
    <property type="protein sequence ID" value="DAE02088.1"/>
    <property type="molecule type" value="Genomic_DNA"/>
</dbReference>
<organism evidence="1">
    <name type="scientific">Siphoviridae sp. ct1Eo1</name>
    <dbReference type="NCBI Taxonomy" id="2825307"/>
    <lineage>
        <taxon>Viruses</taxon>
        <taxon>Duplodnaviria</taxon>
        <taxon>Heunggongvirae</taxon>
        <taxon>Uroviricota</taxon>
        <taxon>Caudoviricetes</taxon>
    </lineage>
</organism>
<protein>
    <submittedName>
        <fullName evidence="1">Helix-turn-helix domain protein</fullName>
    </submittedName>
</protein>
<name>A0A8S5P620_9CAUD</name>
<sequence>MNPLSADGNGTPSLKCVEPPDDVASHKKFHNTNTKNMSKKDITQNMLNCLAEYANNVRRDLTSACANALKAGAYLNHIRTTNNIPMTDALSRIGLSRATAYRWMDAHNTACKILELQATPSVLDADFADHLAALDDIAKGMSLSRLSLGAPAPSSDIARLDILQTGAETAETEQEEELYKQAVENVESGKWTLIQAMRAVGGKAAQDIAIERRKDPVYIEIDEESKKPVGILPKAITSLKTGLQNWNVFDGEAKRVFAQLLKEVLSELPDELKKYL</sequence>
<reference evidence="1" key="1">
    <citation type="journal article" date="2021" name="Proc. Natl. Acad. Sci. U.S.A.">
        <title>A Catalog of Tens of Thousands of Viruses from Human Metagenomes Reveals Hidden Associations with Chronic Diseases.</title>
        <authorList>
            <person name="Tisza M.J."/>
            <person name="Buck C.B."/>
        </authorList>
    </citation>
    <scope>NUCLEOTIDE SEQUENCE</scope>
    <source>
        <strain evidence="1">Ct1Eo1</strain>
    </source>
</reference>